<evidence type="ECO:0000256" key="1">
    <source>
        <dbReference type="SAM" id="MobiDB-lite"/>
    </source>
</evidence>
<keyword evidence="4" id="KW-1185">Reference proteome</keyword>
<keyword evidence="2" id="KW-1133">Transmembrane helix</keyword>
<sequence>MIPKKKKSPAEIVALREGLGIPDSIPPLGSPGQRSLPISPPSPATPELPTPPPKKANKQTPAPENRTAPSSDNGKSDSKSDLLLTAPPEAQLADQPLPILDPAHPDQSPVEVVDLPLGEEEIVHLDLPSDSPTPVAKIESQPIHSLRKNELPLAPAPAVTQKTALPAQRHAQRDIEEIRRREALGHLSANAQDPAMHLRSITAHPLLLSVSYGVAIGAAAAASRTAHPITPLALIVLSITLAGYIFIKKKRSRHHAAFLAIIIIMTLVFGGLHYAPLFNYGP</sequence>
<feature type="compositionally biased region" description="Pro residues" evidence="1">
    <location>
        <begin position="38"/>
        <end position="54"/>
    </location>
</feature>
<feature type="transmembrane region" description="Helical" evidence="2">
    <location>
        <begin position="206"/>
        <end position="223"/>
    </location>
</feature>
<protein>
    <submittedName>
        <fullName evidence="3">Uncharacterized protein</fullName>
    </submittedName>
</protein>
<reference evidence="4" key="1">
    <citation type="journal article" date="2019" name="Int. J. Syst. Evol. Microbiol.">
        <title>The Global Catalogue of Microorganisms (GCM) 10K type strain sequencing project: providing services to taxonomists for standard genome sequencing and annotation.</title>
        <authorList>
            <consortium name="The Broad Institute Genomics Platform"/>
            <consortium name="The Broad Institute Genome Sequencing Center for Infectious Disease"/>
            <person name="Wu L."/>
            <person name="Ma J."/>
        </authorList>
    </citation>
    <scope>NUCLEOTIDE SEQUENCE [LARGE SCALE GENOMIC DNA]</scope>
    <source>
        <strain evidence="4">CGMCC 4.7106</strain>
    </source>
</reference>
<feature type="transmembrane region" description="Helical" evidence="2">
    <location>
        <begin position="229"/>
        <end position="247"/>
    </location>
</feature>
<accession>A0ABW5DAM0</accession>
<evidence type="ECO:0000256" key="2">
    <source>
        <dbReference type="SAM" id="Phobius"/>
    </source>
</evidence>
<keyword evidence="2" id="KW-0812">Transmembrane</keyword>
<dbReference type="RefSeq" id="WP_386821363.1">
    <property type="nucleotide sequence ID" value="NZ_JBHUIT010000034.1"/>
</dbReference>
<dbReference type="EMBL" id="JBHUIT010000034">
    <property type="protein sequence ID" value="MFD2257952.1"/>
    <property type="molecule type" value="Genomic_DNA"/>
</dbReference>
<evidence type="ECO:0000313" key="3">
    <source>
        <dbReference type="EMBL" id="MFD2257952.1"/>
    </source>
</evidence>
<name>A0ABW5DAM0_9BACT</name>
<dbReference type="Proteomes" id="UP001597375">
    <property type="component" value="Unassembled WGS sequence"/>
</dbReference>
<organism evidence="3 4">
    <name type="scientific">Luteolibacter algae</name>
    <dbReference type="NCBI Taxonomy" id="454151"/>
    <lineage>
        <taxon>Bacteria</taxon>
        <taxon>Pseudomonadati</taxon>
        <taxon>Verrucomicrobiota</taxon>
        <taxon>Verrucomicrobiia</taxon>
        <taxon>Verrucomicrobiales</taxon>
        <taxon>Verrucomicrobiaceae</taxon>
        <taxon>Luteolibacter</taxon>
    </lineage>
</organism>
<evidence type="ECO:0000313" key="4">
    <source>
        <dbReference type="Proteomes" id="UP001597375"/>
    </source>
</evidence>
<feature type="transmembrane region" description="Helical" evidence="2">
    <location>
        <begin position="256"/>
        <end position="275"/>
    </location>
</feature>
<gene>
    <name evidence="3" type="ORF">ACFSSA_14820</name>
</gene>
<comment type="caution">
    <text evidence="3">The sequence shown here is derived from an EMBL/GenBank/DDBJ whole genome shotgun (WGS) entry which is preliminary data.</text>
</comment>
<feature type="region of interest" description="Disordered" evidence="1">
    <location>
        <begin position="20"/>
        <end position="86"/>
    </location>
</feature>
<proteinExistence type="predicted"/>
<keyword evidence="2" id="KW-0472">Membrane</keyword>